<dbReference type="Proteomes" id="UP000814158">
    <property type="component" value="Unassembled WGS sequence"/>
</dbReference>
<protein>
    <recommendedName>
        <fullName evidence="1">SGNH hydrolase-type esterase domain-containing protein</fullName>
    </recommendedName>
</protein>
<keyword evidence="3" id="KW-1185">Reference proteome</keyword>
<dbReference type="Pfam" id="PF13472">
    <property type="entry name" value="Lipase_GDSL_2"/>
    <property type="match status" value="1"/>
</dbReference>
<gene>
    <name evidence="2" type="ORF">GIV68_19600</name>
</gene>
<comment type="caution">
    <text evidence="2">The sequence shown here is derived from an EMBL/GenBank/DDBJ whole genome shotgun (WGS) entry which is preliminary data.</text>
</comment>
<feature type="domain" description="SGNH hydrolase-type esterase" evidence="1">
    <location>
        <begin position="81"/>
        <end position="263"/>
    </location>
</feature>
<reference evidence="2 3" key="1">
    <citation type="submission" date="2019-11" db="EMBL/GenBank/DDBJ databases">
        <title>Epiphytic Pseudomonas syringae from cherry orchards.</title>
        <authorList>
            <person name="Hulin M.T."/>
        </authorList>
    </citation>
    <scope>NUCLEOTIDE SEQUENCE [LARGE SCALE GENOMIC DNA]</scope>
    <source>
        <strain evidence="2 3">PA-3-2A</strain>
    </source>
</reference>
<dbReference type="SUPFAM" id="SSF52266">
    <property type="entry name" value="SGNH hydrolase"/>
    <property type="match status" value="1"/>
</dbReference>
<accession>A0ABS9GMZ4</accession>
<dbReference type="EMBL" id="WKAT01000046">
    <property type="protein sequence ID" value="MCF5546950.1"/>
    <property type="molecule type" value="Genomic_DNA"/>
</dbReference>
<sequence length="501" mass="53514">MAFNTEKPVEPNGSSDHSDLTWRARLAKALKRWAGMTATQVVHPGGTEQRRAGSDVERLSSLGNLDRLNAAVFEGTVRIAFAGDSIVEGDRDGLYDNSVVATLMRALREQNPGIDFVAGNFSLSGRGIGALATESYVGQPYPEDLATGFYRPDGSPVTDQWPGGSVVGKSWMAHLRDFAPDFVMVMHGVNDLSGSSLGNTTALKHVLDLIRHFPKAPSVGVATTALPAISAGYQEEAQIAADGVRGVARELNLTLVDINRAFNRLRAGVDVEHLVYTRDDTFAGYPAGWNVEARSTFSLANAGGGAISGNGSALRNLQSLDILIKATFSCPSWFSTTCALHYRSMGSPAHQYSVQISSGSLVLYWGATTLGFKAMGALASGSKVVLQVDVQGALHRVYVNKVLQLAVYDYHHLRRGSHGVAIIGGTGTITDFIVHTGDYCATEVPQLSDLELYGGDNVATHTGVPDGNGINHPTRYANRVCWAAAFSALVDHIRVQKKAGR</sequence>
<evidence type="ECO:0000313" key="2">
    <source>
        <dbReference type="EMBL" id="MCF5546950.1"/>
    </source>
</evidence>
<name>A0ABS9GMZ4_9PSED</name>
<dbReference type="InterPro" id="IPR013830">
    <property type="entry name" value="SGNH_hydro"/>
</dbReference>
<organism evidence="2 3">
    <name type="scientific">Pseudomonas salomonii</name>
    <dbReference type="NCBI Taxonomy" id="191391"/>
    <lineage>
        <taxon>Bacteria</taxon>
        <taxon>Pseudomonadati</taxon>
        <taxon>Pseudomonadota</taxon>
        <taxon>Gammaproteobacteria</taxon>
        <taxon>Pseudomonadales</taxon>
        <taxon>Pseudomonadaceae</taxon>
        <taxon>Pseudomonas</taxon>
    </lineage>
</organism>
<dbReference type="Gene3D" id="3.40.50.1110">
    <property type="entry name" value="SGNH hydrolase"/>
    <property type="match status" value="1"/>
</dbReference>
<evidence type="ECO:0000313" key="3">
    <source>
        <dbReference type="Proteomes" id="UP000814158"/>
    </source>
</evidence>
<dbReference type="RefSeq" id="WP_236373036.1">
    <property type="nucleotide sequence ID" value="NZ_WKAT01000046.1"/>
</dbReference>
<proteinExistence type="predicted"/>
<evidence type="ECO:0000259" key="1">
    <source>
        <dbReference type="Pfam" id="PF13472"/>
    </source>
</evidence>
<dbReference type="InterPro" id="IPR036514">
    <property type="entry name" value="SGNH_hydro_sf"/>
</dbReference>